<comment type="caution">
    <text evidence="2">The sequence shown here is derived from an EMBL/GenBank/DDBJ whole genome shotgun (WGS) entry which is preliminary data.</text>
</comment>
<dbReference type="AlphaFoldDB" id="A0A3D3RIV6"/>
<gene>
    <name evidence="2" type="ORF">DIT97_33025</name>
</gene>
<sequence length="270" mass="29724">MGNSEHFLLVKKGAQAVEHWRQENPGLQLDLTWADLSKDILIGLDLSHADLRWSDLSKANLKGANLSNADLSEANLSEAIMVDSILCQAKLFLANLKWTKLNRANLVEADLSGASLIETELDGADLSDADFSNAVVERVELNNTKGCPLSQKQLENNWKTEPVKKLSRGHKIILFSFLTFMVMISPGLFLEPNLDKTNPTLDSIMGVVCLTAFAILYIGMIVGCTNIATDKGHEGIVGFILGMSFFLIGLLIVTLLPDQTKKRTRRRVST</sequence>
<proteinExistence type="predicted"/>
<dbReference type="EMBL" id="DQAY01000201">
    <property type="protein sequence ID" value="HCO27590.1"/>
    <property type="molecule type" value="Genomic_DNA"/>
</dbReference>
<protein>
    <recommendedName>
        <fullName evidence="4">Secreted effector protein pipB2</fullName>
    </recommendedName>
</protein>
<dbReference type="SUPFAM" id="SSF141571">
    <property type="entry name" value="Pentapeptide repeat-like"/>
    <property type="match status" value="1"/>
</dbReference>
<dbReference type="PANTHER" id="PTHR14136:SF17">
    <property type="entry name" value="BTB_POZ DOMAIN-CONTAINING PROTEIN KCTD9"/>
    <property type="match status" value="1"/>
</dbReference>
<feature type="transmembrane region" description="Helical" evidence="1">
    <location>
        <begin position="203"/>
        <end position="229"/>
    </location>
</feature>
<keyword evidence="1" id="KW-1133">Transmembrane helix</keyword>
<dbReference type="Pfam" id="PF00805">
    <property type="entry name" value="Pentapeptide"/>
    <property type="match status" value="2"/>
</dbReference>
<dbReference type="PANTHER" id="PTHR14136">
    <property type="entry name" value="BTB_POZ DOMAIN-CONTAINING PROTEIN KCTD9"/>
    <property type="match status" value="1"/>
</dbReference>
<evidence type="ECO:0000313" key="2">
    <source>
        <dbReference type="EMBL" id="HCO27590.1"/>
    </source>
</evidence>
<evidence type="ECO:0008006" key="4">
    <source>
        <dbReference type="Google" id="ProtNLM"/>
    </source>
</evidence>
<accession>A0A3D3RIV6</accession>
<reference evidence="2 3" key="1">
    <citation type="journal article" date="2018" name="Nat. Biotechnol.">
        <title>A standardized bacterial taxonomy based on genome phylogeny substantially revises the tree of life.</title>
        <authorList>
            <person name="Parks D.H."/>
            <person name="Chuvochina M."/>
            <person name="Waite D.W."/>
            <person name="Rinke C."/>
            <person name="Skarshewski A."/>
            <person name="Chaumeil P.A."/>
            <person name="Hugenholtz P."/>
        </authorList>
    </citation>
    <scope>NUCLEOTIDE SEQUENCE [LARGE SCALE GENOMIC DNA]</scope>
    <source>
        <strain evidence="2">UBA9375</strain>
    </source>
</reference>
<name>A0A3D3RIV6_9PLAN</name>
<dbReference type="InterPro" id="IPR051082">
    <property type="entry name" value="Pentapeptide-BTB/POZ_domain"/>
</dbReference>
<feature type="transmembrane region" description="Helical" evidence="1">
    <location>
        <begin position="172"/>
        <end position="191"/>
    </location>
</feature>
<dbReference type="Gene3D" id="2.160.20.80">
    <property type="entry name" value="E3 ubiquitin-protein ligase SopA"/>
    <property type="match status" value="1"/>
</dbReference>
<evidence type="ECO:0000256" key="1">
    <source>
        <dbReference type="SAM" id="Phobius"/>
    </source>
</evidence>
<keyword evidence="1" id="KW-0472">Membrane</keyword>
<feature type="transmembrane region" description="Helical" evidence="1">
    <location>
        <begin position="235"/>
        <end position="257"/>
    </location>
</feature>
<keyword evidence="1" id="KW-0812">Transmembrane</keyword>
<organism evidence="2 3">
    <name type="scientific">Gimesia maris</name>
    <dbReference type="NCBI Taxonomy" id="122"/>
    <lineage>
        <taxon>Bacteria</taxon>
        <taxon>Pseudomonadati</taxon>
        <taxon>Planctomycetota</taxon>
        <taxon>Planctomycetia</taxon>
        <taxon>Planctomycetales</taxon>
        <taxon>Planctomycetaceae</taxon>
        <taxon>Gimesia</taxon>
    </lineage>
</organism>
<dbReference type="Proteomes" id="UP000263642">
    <property type="component" value="Unassembled WGS sequence"/>
</dbReference>
<dbReference type="InterPro" id="IPR001646">
    <property type="entry name" value="5peptide_repeat"/>
</dbReference>
<evidence type="ECO:0000313" key="3">
    <source>
        <dbReference type="Proteomes" id="UP000263642"/>
    </source>
</evidence>